<organism evidence="2">
    <name type="scientific">Rosellinia necatrix</name>
    <name type="common">White root-rot fungus</name>
    <dbReference type="NCBI Taxonomy" id="77044"/>
    <lineage>
        <taxon>Eukaryota</taxon>
        <taxon>Fungi</taxon>
        <taxon>Dikarya</taxon>
        <taxon>Ascomycota</taxon>
        <taxon>Pezizomycotina</taxon>
        <taxon>Sordariomycetes</taxon>
        <taxon>Xylariomycetidae</taxon>
        <taxon>Xylariales</taxon>
        <taxon>Xylariaceae</taxon>
        <taxon>Rosellinia</taxon>
    </lineage>
</organism>
<evidence type="ECO:0000313" key="3">
    <source>
        <dbReference type="Proteomes" id="UP000054516"/>
    </source>
</evidence>
<proteinExistence type="predicted"/>
<dbReference type="Proteomes" id="UP000054516">
    <property type="component" value="Unassembled WGS sequence"/>
</dbReference>
<name>A0A1W2TRR0_ROSNE</name>
<feature type="compositionally biased region" description="Acidic residues" evidence="1">
    <location>
        <begin position="181"/>
        <end position="194"/>
    </location>
</feature>
<sequence length="296" mass="29870">MANLPSRHPNLALHLTDRALTPLITSAGSQHQMGLLERLSHAALSAHESALRLGLGAPQRIMVEHGAAGPVLLQTFISPQTAGAGAGAGTTAAAAAAVSTTIPLLSRDDQHGPNGGSASGQHQGAFAHAAETRNPSLAAAAAAAAAVAVATTAPAATASATAYNGRGGTGASPNNAAAAADNDDDDDDDDDDDVDGRRGYHHRRGFSANDADTSSDDGEDGIDDDPNAPAMLIGIVAAQSADDTLEAHRAAARLERVGREVQVHWSDLQELPAPPPPPPTRGRVRIADPRGGTAAD</sequence>
<dbReference type="EMBL" id="DF977498">
    <property type="protein sequence ID" value="GAP91194.2"/>
    <property type="molecule type" value="Genomic_DNA"/>
</dbReference>
<reference evidence="2" key="1">
    <citation type="submission" date="2016-03" db="EMBL/GenBank/DDBJ databases">
        <title>Draft genome sequence of Rosellinia necatrix.</title>
        <authorList>
            <person name="Kanematsu S."/>
        </authorList>
    </citation>
    <scope>NUCLEOTIDE SEQUENCE [LARGE SCALE GENOMIC DNA]</scope>
    <source>
        <strain evidence="2">W97</strain>
    </source>
</reference>
<dbReference type="Pfam" id="PF17233">
    <property type="entry name" value="DUF5308"/>
    <property type="match status" value="1"/>
</dbReference>
<evidence type="ECO:0000313" key="2">
    <source>
        <dbReference type="EMBL" id="GAP91194.2"/>
    </source>
</evidence>
<dbReference type="InterPro" id="IPR035186">
    <property type="entry name" value="DUF5308"/>
</dbReference>
<protein>
    <submittedName>
        <fullName evidence="2">Uncharacterized protein</fullName>
    </submittedName>
</protein>
<feature type="compositionally biased region" description="Acidic residues" evidence="1">
    <location>
        <begin position="213"/>
        <end position="226"/>
    </location>
</feature>
<feature type="region of interest" description="Disordered" evidence="1">
    <location>
        <begin position="265"/>
        <end position="296"/>
    </location>
</feature>
<feature type="region of interest" description="Disordered" evidence="1">
    <location>
        <begin position="163"/>
        <end position="228"/>
    </location>
</feature>
<dbReference type="OMA" id="IMVEHEV"/>
<accession>A0A1W2TRR0</accession>
<evidence type="ECO:0000256" key="1">
    <source>
        <dbReference type="SAM" id="MobiDB-lite"/>
    </source>
</evidence>
<gene>
    <name evidence="2" type="ORF">SAMD00023353_5300480</name>
</gene>
<keyword evidence="3" id="KW-1185">Reference proteome</keyword>
<dbReference type="AlphaFoldDB" id="A0A1W2TRR0"/>
<dbReference type="OrthoDB" id="5305418at2759"/>
<feature type="region of interest" description="Disordered" evidence="1">
    <location>
        <begin position="105"/>
        <end position="129"/>
    </location>
</feature>